<dbReference type="PROSITE" id="PS50190">
    <property type="entry name" value="SEC7"/>
    <property type="match status" value="1"/>
</dbReference>
<dbReference type="Gene3D" id="1.10.220.20">
    <property type="match status" value="1"/>
</dbReference>
<keyword evidence="4" id="KW-0813">Transport</keyword>
<keyword evidence="5" id="KW-0963">Cytoplasm</keyword>
<dbReference type="FunFam" id="1.10.1000.11:FF:000003">
    <property type="entry name" value="Brefeldin A-inhibited guanine nucleotide-exchange protein 1"/>
    <property type="match status" value="1"/>
</dbReference>
<evidence type="ECO:0000256" key="4">
    <source>
        <dbReference type="ARBA" id="ARBA00022448"/>
    </source>
</evidence>
<dbReference type="Pfam" id="PF09324">
    <property type="entry name" value="Sec7-like_HDS"/>
    <property type="match status" value="1"/>
</dbReference>
<keyword evidence="8" id="KW-0653">Protein transport</keyword>
<evidence type="ECO:0000256" key="9">
    <source>
        <dbReference type="ARBA" id="ARBA00023034"/>
    </source>
</evidence>
<evidence type="ECO:0000313" key="13">
    <source>
        <dbReference type="EMBL" id="KAK7590291.1"/>
    </source>
</evidence>
<evidence type="ECO:0000256" key="1">
    <source>
        <dbReference type="ARBA" id="ARBA00004370"/>
    </source>
</evidence>
<dbReference type="GO" id="GO:0032012">
    <property type="term" value="P:regulation of ARF protein signal transduction"/>
    <property type="evidence" value="ECO:0007669"/>
    <property type="project" value="InterPro"/>
</dbReference>
<dbReference type="Pfam" id="PF12783">
    <property type="entry name" value="Sec7-like_HUS"/>
    <property type="match status" value="1"/>
</dbReference>
<evidence type="ECO:0000256" key="8">
    <source>
        <dbReference type="ARBA" id="ARBA00022927"/>
    </source>
</evidence>
<dbReference type="InterPro" id="IPR035999">
    <property type="entry name" value="Sec7_dom_sf"/>
</dbReference>
<evidence type="ECO:0000256" key="5">
    <source>
        <dbReference type="ARBA" id="ARBA00022490"/>
    </source>
</evidence>
<dbReference type="Pfam" id="PF01369">
    <property type="entry name" value="Sec7"/>
    <property type="match status" value="1"/>
</dbReference>
<dbReference type="InterPro" id="IPR011989">
    <property type="entry name" value="ARM-like"/>
</dbReference>
<evidence type="ECO:0000256" key="11">
    <source>
        <dbReference type="SAM" id="MobiDB-lite"/>
    </source>
</evidence>
<evidence type="ECO:0000259" key="12">
    <source>
        <dbReference type="PROSITE" id="PS50190"/>
    </source>
</evidence>
<dbReference type="SUPFAM" id="SSF48425">
    <property type="entry name" value="Sec7 domain"/>
    <property type="match status" value="1"/>
</dbReference>
<comment type="caution">
    <text evidence="13">The sequence shown here is derived from an EMBL/GenBank/DDBJ whole genome shotgun (WGS) entry which is preliminary data.</text>
</comment>
<dbReference type="SMART" id="SM00222">
    <property type="entry name" value="Sec7"/>
    <property type="match status" value="1"/>
</dbReference>
<dbReference type="GO" id="GO:0048471">
    <property type="term" value="C:perinuclear region of cytoplasm"/>
    <property type="evidence" value="ECO:0007669"/>
    <property type="project" value="UniProtKB-SubCell"/>
</dbReference>
<evidence type="ECO:0000256" key="3">
    <source>
        <dbReference type="ARBA" id="ARBA00004601"/>
    </source>
</evidence>
<dbReference type="InterPro" id="IPR015403">
    <property type="entry name" value="Mon2/Sec7/BIG1-like_HDS"/>
</dbReference>
<name>A0AAN9THF5_9HEMI</name>
<dbReference type="SUPFAM" id="SSF48371">
    <property type="entry name" value="ARM repeat"/>
    <property type="match status" value="2"/>
</dbReference>
<sequence length="1675" mass="189716">MRRSNNKEMFIIRALEKILSDKDIKKSYHSQLKRTCELSLNEIQNEIKRVGQTEDSSSSALPLPKDSSTTIIAEQYFQTFEMACQSKSPRIVITALDCLQKLIAYGHLIGNVKDPNGSGKLLIDKIVETICDCFSGPQTDEGVQLQVIKAVLTVMTSQHVDVHEGTVLLAIKTCYNIYLASKNLINQTTARATLTQMINVTFSRMESQVVEDENKENAVTPNSVAEHDANESTSDVVSEVLNSIIDTVVQTTLVECESPGPLENGCVSFISDVSNESGRFSQPDSLLVGSETDGKGGGARFSNILQKDAFLVFRALCKLSMKPLPEGSPDPKSHELRSKILSLHLLLSILQNPGPVFRTNPVFILAIKHHLCVALSNNGVSPVPEVFELSLAIFLALLSHFKIHLKKQIEVFFKEIFLNILETTSSSFEHKWIVIQALTRICADAQSVVDMYVNYDCDLAAANLFERLVNDLSKIAQGRQAVELGATLNQEKCMRIRGLECLVSLLKCMVDWSKDLYVNPNSQTNLGSEKNVRENENTDTTISTPGESLRSFNGSASSLNSISSGNKEAPDTPHHLQVLKHQKEVMEKGISIFNNKPKDGIKFLQDRDLLRSTPGEVAEWLHAEERLDKAAIGNFLGEPGEFSREVMYAYVDQLDFTQRDLVSALRMFLDGFRLPGEAQVIDRLMEKFASRYFECNPKNGLFASADSAYVLAFSIMMLTTDLHSPQVKHKMTKEQYIKLNRGISDNQDLPEEYLSQIYDEIAGNEIKIKATNKPGKQIIANEKRRKLLWNMEMESISATAKNLMESVSHVQAPFTSAKHLEHVRPMFKMAWTSFLAAFSVGLQDCDDQEVASLCLEGIRCAIRIACIFHMSLERDAYVQALARFTLLTANSPIIEMKAKNIETIKTLITVAYTDGNYLGSSWLDIMKCISQLDLAQMVGTGVRPHLSLSKAYPSIETLSLKLNISTLDPSVKESIGETSSQSVVVAVDRIFTGSIRLDGDAIVDFVTALCQVSLDELSNTNHPRMFSLQKIVEISYYNMGRIRLQWSRIWQVLGEHFNKVGCSPNEDIAVFSLDSLRQLSMKFIEKGEFSNFKFQKDFLRPFEHIMKKNRSPTIRDMVVRCIAQMVNSQARNIRSGWKNIFSVFHQAASDQDEAIVDLAFRTTQHIINNLYAQHFQIMIDSFQDAVKCLSEFTCNSSFPDTSMEAIRLIRTCSDCVHEKPQLFVEHCVDDISVNEEDRPWVRGWFPLLFELSCIVSRCKLDVRTRALTVLFEMIKNHGEAFKTYWWKDLFNILFRIFDNMKLPEVQTEKAEWMTTTCNHALYAIVDVFTQYFDILGPILLSDLYTQLHWCVLQSNEQLARSGTNCLENLVISRGQKFSDEIWDSTCHCIRDMFDCTIPNELYTISAETLPENEGNMDDEKTRLRLKRSSSISSNLSVISGSKLDDFSSKSSTSALRIKCIVQLELIQTIDNIVFYPATSRKEDQETLALAQADISQQETHLADQQREEQGMYRNLKTKQLFLLTECLMKSHRFARDYNAENEAHSKTSNLGISRPTLLLQETQSLACTLRILFKMSADESRSEDWTQIHSELTNVCREALTCFLTLQQEEHLEAWTCLLLLMITRIYKMPNDKFKLHTSSLYSLLCELMYLDLKPELRSVLRRFFQRIGAVFSIT</sequence>
<comment type="subcellular location">
    <subcellularLocation>
        <location evidence="2">Cytoplasm</location>
        <location evidence="2">Perinuclear region</location>
    </subcellularLocation>
    <subcellularLocation>
        <location evidence="3">Golgi apparatus</location>
        <location evidence="3">trans-Golgi network</location>
    </subcellularLocation>
    <subcellularLocation>
        <location evidence="1">Membrane</location>
    </subcellularLocation>
</comment>
<dbReference type="InterPro" id="IPR023394">
    <property type="entry name" value="Sec7_C_sf"/>
</dbReference>
<dbReference type="Pfam" id="PF20252">
    <property type="entry name" value="BIG2_C"/>
    <property type="match status" value="1"/>
</dbReference>
<dbReference type="CDD" id="cd00171">
    <property type="entry name" value="Sec7"/>
    <property type="match status" value="1"/>
</dbReference>
<reference evidence="13 14" key="1">
    <citation type="submission" date="2024-03" db="EMBL/GenBank/DDBJ databases">
        <title>Adaptation during the transition from Ophiocordyceps entomopathogen to insect associate is accompanied by gene loss and intensified selection.</title>
        <authorList>
            <person name="Ward C.M."/>
            <person name="Onetto C.A."/>
            <person name="Borneman A.R."/>
        </authorList>
    </citation>
    <scope>NUCLEOTIDE SEQUENCE [LARGE SCALE GENOMIC DNA]</scope>
    <source>
        <strain evidence="13">AWRI1</strain>
        <tissue evidence="13">Single Adult Female</tissue>
    </source>
</reference>
<evidence type="ECO:0000256" key="2">
    <source>
        <dbReference type="ARBA" id="ARBA00004556"/>
    </source>
</evidence>
<dbReference type="GO" id="GO:0005085">
    <property type="term" value="F:guanyl-nucleotide exchange factor activity"/>
    <property type="evidence" value="ECO:0007669"/>
    <property type="project" value="UniProtKB-KW"/>
</dbReference>
<dbReference type="EMBL" id="JBBCAQ010000022">
    <property type="protein sequence ID" value="KAK7590291.1"/>
    <property type="molecule type" value="Genomic_DNA"/>
</dbReference>
<organism evidence="13 14">
    <name type="scientific">Parthenolecanium corni</name>
    <dbReference type="NCBI Taxonomy" id="536013"/>
    <lineage>
        <taxon>Eukaryota</taxon>
        <taxon>Metazoa</taxon>
        <taxon>Ecdysozoa</taxon>
        <taxon>Arthropoda</taxon>
        <taxon>Hexapoda</taxon>
        <taxon>Insecta</taxon>
        <taxon>Pterygota</taxon>
        <taxon>Neoptera</taxon>
        <taxon>Paraneoptera</taxon>
        <taxon>Hemiptera</taxon>
        <taxon>Sternorrhyncha</taxon>
        <taxon>Coccoidea</taxon>
        <taxon>Coccidae</taxon>
        <taxon>Parthenolecanium</taxon>
    </lineage>
</organism>
<dbReference type="FunFam" id="1.10.220.20:FF:000002">
    <property type="entry name" value="Brefeldin A-inhibited guanine nucleotide-exchange protein 1"/>
    <property type="match status" value="1"/>
</dbReference>
<dbReference type="Proteomes" id="UP001367676">
    <property type="component" value="Unassembled WGS sequence"/>
</dbReference>
<dbReference type="Gene3D" id="1.10.1000.11">
    <property type="entry name" value="Arf Nucleotide-binding Site Opener,domain 2"/>
    <property type="match status" value="1"/>
</dbReference>
<dbReference type="InterPro" id="IPR032629">
    <property type="entry name" value="DCB_dom"/>
</dbReference>
<dbReference type="Gene3D" id="1.25.10.10">
    <property type="entry name" value="Leucine-rich Repeat Variant"/>
    <property type="match status" value="1"/>
</dbReference>
<dbReference type="PANTHER" id="PTHR10663:SF375">
    <property type="entry name" value="LD29171P"/>
    <property type="match status" value="1"/>
</dbReference>
<accession>A0AAN9THF5</accession>
<evidence type="ECO:0000256" key="7">
    <source>
        <dbReference type="ARBA" id="ARBA00022658"/>
    </source>
</evidence>
<evidence type="ECO:0000256" key="6">
    <source>
        <dbReference type="ARBA" id="ARBA00022553"/>
    </source>
</evidence>
<dbReference type="GO" id="GO:0015031">
    <property type="term" value="P:protein transport"/>
    <property type="evidence" value="ECO:0007669"/>
    <property type="project" value="UniProtKB-KW"/>
</dbReference>
<dbReference type="FunFam" id="1.25.10.10:FF:000143">
    <property type="entry name" value="ADP-ribosylation factor guanine nucleotide-exchange factor 2 (brefeldin A-inhibited)"/>
    <property type="match status" value="1"/>
</dbReference>
<keyword evidence="10" id="KW-0472">Membrane</keyword>
<dbReference type="InterPro" id="IPR046455">
    <property type="entry name" value="Sec7/BIG1-like_C"/>
</dbReference>
<keyword evidence="6" id="KW-0597">Phosphoprotein</keyword>
<dbReference type="InterPro" id="IPR000904">
    <property type="entry name" value="Sec7_dom"/>
</dbReference>
<feature type="domain" description="SEC7" evidence="12">
    <location>
        <begin position="575"/>
        <end position="764"/>
    </location>
</feature>
<feature type="region of interest" description="Disordered" evidence="11">
    <location>
        <begin position="523"/>
        <end position="573"/>
    </location>
</feature>
<dbReference type="PANTHER" id="PTHR10663">
    <property type="entry name" value="GUANYL-NUCLEOTIDE EXCHANGE FACTOR"/>
    <property type="match status" value="1"/>
</dbReference>
<gene>
    <name evidence="13" type="ORF">V9T40_001904</name>
</gene>
<keyword evidence="7" id="KW-0344">Guanine-nucleotide releasing factor</keyword>
<keyword evidence="14" id="KW-1185">Reference proteome</keyword>
<dbReference type="InterPro" id="IPR032691">
    <property type="entry name" value="Mon2/Sec7/BIG1-like_HUS"/>
</dbReference>
<dbReference type="GO" id="GO:0005794">
    <property type="term" value="C:Golgi apparatus"/>
    <property type="evidence" value="ECO:0007669"/>
    <property type="project" value="UniProtKB-SubCell"/>
</dbReference>
<protein>
    <recommendedName>
        <fullName evidence="12">SEC7 domain-containing protein</fullName>
    </recommendedName>
</protein>
<proteinExistence type="predicted"/>
<evidence type="ECO:0000313" key="14">
    <source>
        <dbReference type="Proteomes" id="UP001367676"/>
    </source>
</evidence>
<dbReference type="GO" id="GO:0016020">
    <property type="term" value="C:membrane"/>
    <property type="evidence" value="ECO:0007669"/>
    <property type="project" value="UniProtKB-SubCell"/>
</dbReference>
<feature type="compositionally biased region" description="Low complexity" evidence="11">
    <location>
        <begin position="551"/>
        <end position="566"/>
    </location>
</feature>
<keyword evidence="9" id="KW-0333">Golgi apparatus</keyword>
<evidence type="ECO:0000256" key="10">
    <source>
        <dbReference type="ARBA" id="ARBA00023136"/>
    </source>
</evidence>
<dbReference type="Pfam" id="PF16213">
    <property type="entry name" value="DCB"/>
    <property type="match status" value="1"/>
</dbReference>
<dbReference type="InterPro" id="IPR016024">
    <property type="entry name" value="ARM-type_fold"/>
</dbReference>